<dbReference type="SUPFAM" id="SSF52540">
    <property type="entry name" value="P-loop containing nucleoside triphosphate hydrolases"/>
    <property type="match status" value="1"/>
</dbReference>
<keyword evidence="6" id="KW-0347">Helicase</keyword>
<evidence type="ECO:0000256" key="4">
    <source>
        <dbReference type="ARBA" id="ARBA00022741"/>
    </source>
</evidence>
<sequence>MVWMMVIFTSQSDKKALKTTRWILDAFANRIGNDTWQTVITEDGLRMVYNLLRRHATKSLSVSCRWIRSRTRSQLLWIVGDKTRFNEEGYVPVNSTKKDEMHNAWENNWQYLPAIKALTAVAALLHDWGKANDAFQKLLQGKKGQELYRHEWLSCKLLEGLVCLSDNPLDDDWLQWMQMENITEKKLIKWVIENADKKFSTMPPLATLLCWLILSHHRLPKLDGEDCKRYKCTEVAEISQLLSQITADWGYIKGETSAIKFSNGLVISTAWQKKLKKWCGRLQEQKDILHDLYTKNNVRLLLIYARVSLMLADYTVSSRDKDNSWQEKSLLYANTQKQQVKQYLDEHLVRVAEQAASIAHRLPKFAEGMSRAENIAKLRKKSPSDYAWQDKAVSKIRDVQQQQVKIERQQGGWFVINMAGTGCGKTFANAKIMQAISPDGSSLRYSLLLGLRSLTLQTGKEYRARIGMDAGEMAVLVGSAAVKDLYTESESWDDNSDTARMNELLPGDVYADFPQEDKFLQVLFASSRTGVGKNRDLLYAPVLVATIDHLMPAVESVRGGRHILPLLRMMSADIVIDEIDDFAGADLVAIARLVHTAGLLGKNVILSSATIPPDLAEGLFSAYASGRTEYTRFFGCHNELHCVWVDEFQTKIHSVVDAEQDKILSAYRQWHKDFSLRHKDKLNLQPVKRHGWIVNCKQLLDLSEGKQRLSGYFQGMQDAILQLHACYAVKDKRTGKNVSLGVVRLAHISYCVWAAKYLLKSNWPDDCAPRIMVYHSRQTALLRSIQEKYLDKILKRKNQDTLEVDFTDTVLRRHIDGTDAQNVIFILVATPVEEVGRDHDFDWAVIEPSSYRSIIQLAGRIRRHRHAIDRADWGNIAIMQYNIEALTTGKQIVFAKPGFECRQYLLSSHDMNCLVNTQQLANGINAVPRIVRPEQLYPHDKLVHLEHQVLNDFRDLTLHGAGYIHGWQEEAWWLTALPQQFNKFREGKQEIELCLQDKEGDGLAFYEQDSQTKEWVKREAAYGIVHEQVEVGERFWLKRNYQQALADYSASKEGRMADVRIGVLTIPGHSDWRYADQFGMYGAVDDVIR</sequence>
<evidence type="ECO:0000256" key="1">
    <source>
        <dbReference type="ARBA" id="ARBA00006847"/>
    </source>
</evidence>
<keyword evidence="7" id="KW-0067">ATP-binding</keyword>
<dbReference type="GO" id="GO:0004386">
    <property type="term" value="F:helicase activity"/>
    <property type="evidence" value="ECO:0007669"/>
    <property type="project" value="UniProtKB-KW"/>
</dbReference>
<dbReference type="OrthoDB" id="220028at2"/>
<dbReference type="Gene3D" id="1.10.3210.30">
    <property type="match status" value="1"/>
</dbReference>
<dbReference type="GO" id="GO:0016787">
    <property type="term" value="F:hydrolase activity"/>
    <property type="evidence" value="ECO:0007669"/>
    <property type="project" value="UniProtKB-KW"/>
</dbReference>
<keyword evidence="8" id="KW-0051">Antiviral defense</keyword>
<gene>
    <name evidence="10" type="primary">cas3f</name>
    <name evidence="10" type="ORF">FZ040_06960</name>
</gene>
<dbReference type="InterPro" id="IPR013395">
    <property type="entry name" value="CRISPR-assoc_Cas3_yers"/>
</dbReference>
<evidence type="ECO:0000313" key="11">
    <source>
        <dbReference type="Proteomes" id="UP000323646"/>
    </source>
</evidence>
<evidence type="ECO:0000256" key="3">
    <source>
        <dbReference type="ARBA" id="ARBA00022723"/>
    </source>
</evidence>
<dbReference type="InterPro" id="IPR048823">
    <property type="entry name" value="Cas3_I-F_Cas2"/>
</dbReference>
<dbReference type="GO" id="GO:0051607">
    <property type="term" value="P:defense response to virus"/>
    <property type="evidence" value="ECO:0007669"/>
    <property type="project" value="UniProtKB-KW"/>
</dbReference>
<evidence type="ECO:0000259" key="9">
    <source>
        <dbReference type="PROSITE" id="PS51643"/>
    </source>
</evidence>
<dbReference type="Pfam" id="PF22590">
    <property type="entry name" value="Cas3-like_C_2"/>
    <property type="match status" value="1"/>
</dbReference>
<dbReference type="Pfam" id="PF21384">
    <property type="entry name" value="Cas3_I-F_Cas2"/>
    <property type="match status" value="1"/>
</dbReference>
<protein>
    <submittedName>
        <fullName evidence="10">Type I-F CRISPR-associated helicase Cas3</fullName>
    </submittedName>
</protein>
<accession>A0A5D6W3B6</accession>
<dbReference type="InterPro" id="IPR027417">
    <property type="entry name" value="P-loop_NTPase"/>
</dbReference>
<evidence type="ECO:0000313" key="10">
    <source>
        <dbReference type="EMBL" id="TYZ22951.1"/>
    </source>
</evidence>
<dbReference type="InterPro" id="IPR054712">
    <property type="entry name" value="Cas3-like_dom"/>
</dbReference>
<evidence type="ECO:0000256" key="7">
    <source>
        <dbReference type="ARBA" id="ARBA00022840"/>
    </source>
</evidence>
<evidence type="ECO:0000256" key="6">
    <source>
        <dbReference type="ARBA" id="ARBA00022806"/>
    </source>
</evidence>
<evidence type="ECO:0000256" key="8">
    <source>
        <dbReference type="ARBA" id="ARBA00023118"/>
    </source>
</evidence>
<dbReference type="PROSITE" id="PS51643">
    <property type="entry name" value="HD_CAS3"/>
    <property type="match status" value="1"/>
</dbReference>
<keyword evidence="11" id="KW-1185">Reference proteome</keyword>
<dbReference type="InterPro" id="IPR038257">
    <property type="entry name" value="CRISPR-assoc_Cas3_HD_sf"/>
</dbReference>
<keyword evidence="5" id="KW-0378">Hydrolase</keyword>
<dbReference type="GO" id="GO:0005524">
    <property type="term" value="F:ATP binding"/>
    <property type="evidence" value="ECO:0007669"/>
    <property type="project" value="UniProtKB-KW"/>
</dbReference>
<proteinExistence type="inferred from homology"/>
<dbReference type="AlphaFoldDB" id="A0A5D6W3B6"/>
<dbReference type="Gene3D" id="3.40.50.300">
    <property type="entry name" value="P-loop containing nucleotide triphosphate hydrolases"/>
    <property type="match status" value="1"/>
</dbReference>
<keyword evidence="3" id="KW-0479">Metal-binding</keyword>
<comment type="similarity">
    <text evidence="1">In the N-terminal section; belongs to the CRISPR-associated nuclease Cas3-HD family.</text>
</comment>
<comment type="similarity">
    <text evidence="2">In the central section; belongs to the CRISPR-associated helicase Cas3 family.</text>
</comment>
<dbReference type="InterPro" id="IPR006483">
    <property type="entry name" value="CRISPR-assoc_Cas3_HD"/>
</dbReference>
<reference evidence="10 11" key="1">
    <citation type="submission" date="2019-08" db="EMBL/GenBank/DDBJ databases">
        <title>Selenomonas sp. mPRGC5 and Selenomonas sp. mPRGC8 isolated from ruminal fluid of dairy goat (Capra hircus).</title>
        <authorList>
            <person name="Poothong S."/>
            <person name="Nuengjamnong C."/>
            <person name="Tanasupawat S."/>
        </authorList>
    </citation>
    <scope>NUCLEOTIDE SEQUENCE [LARGE SCALE GENOMIC DNA]</scope>
    <source>
        <strain evidence="11">mPRGC5</strain>
    </source>
</reference>
<dbReference type="NCBIfam" id="TIGR02562">
    <property type="entry name" value="cas3_yersinia"/>
    <property type="match status" value="1"/>
</dbReference>
<dbReference type="GO" id="GO:0046872">
    <property type="term" value="F:metal ion binding"/>
    <property type="evidence" value="ECO:0007669"/>
    <property type="project" value="UniProtKB-KW"/>
</dbReference>
<keyword evidence="4" id="KW-0547">Nucleotide-binding</keyword>
<comment type="caution">
    <text evidence="10">The sequence shown here is derived from an EMBL/GenBank/DDBJ whole genome shotgun (WGS) entry which is preliminary data.</text>
</comment>
<feature type="domain" description="HD Cas3-type" evidence="9">
    <location>
        <begin position="105"/>
        <end position="315"/>
    </location>
</feature>
<dbReference type="EMBL" id="VTOY01000004">
    <property type="protein sequence ID" value="TYZ22951.1"/>
    <property type="molecule type" value="Genomic_DNA"/>
</dbReference>
<name>A0A5D6W3B6_9FIRM</name>
<evidence type="ECO:0000256" key="5">
    <source>
        <dbReference type="ARBA" id="ARBA00022801"/>
    </source>
</evidence>
<evidence type="ECO:0000256" key="2">
    <source>
        <dbReference type="ARBA" id="ARBA00009046"/>
    </source>
</evidence>
<organism evidence="10 11">
    <name type="scientific">Selenomonas ruminis</name>
    <dbReference type="NCBI Taxonomy" id="2593411"/>
    <lineage>
        <taxon>Bacteria</taxon>
        <taxon>Bacillati</taxon>
        <taxon>Bacillota</taxon>
        <taxon>Negativicutes</taxon>
        <taxon>Selenomonadales</taxon>
        <taxon>Selenomonadaceae</taxon>
        <taxon>Selenomonas</taxon>
    </lineage>
</organism>
<dbReference type="Proteomes" id="UP000323646">
    <property type="component" value="Unassembled WGS sequence"/>
</dbReference>